<gene>
    <name evidence="1" type="ORF">FK004_12230</name>
</gene>
<evidence type="ECO:0008006" key="3">
    <source>
        <dbReference type="Google" id="ProtNLM"/>
    </source>
</evidence>
<sequence length="303" mass="36485">MKKIHVGFLLSYDYDKIKLSLPPVYKDADRIFIAMDQELRTWTGNKFEVDPSFFEWIKAFDVDHKIEFYSDNFFVPELTAIENDTRERHLLSLKMGIGNWLIQVDSDEYFIDFGKYVRDLKKHDHFLDHPERNPVQISGFHLDVYKYLDDGLLYVKNASKVLLATNYPNYKYARQSKERIIYTDNLVLHESLARTEADLRYKLKNWGHNDELNKTFLEKWLKADKHNYHEIKDVFYLDATQWKELGYLPTKNIQELKQHFNEIDCVNVTQVFLWKKNFGQWFKHLKVFKMGKKPFFNPNFKIK</sequence>
<reference evidence="1 2" key="1">
    <citation type="submission" date="2017-04" db="EMBL/GenBank/DDBJ databases">
        <title>Complete genome sequence of Flavobacterium kingsejong AJ004.</title>
        <authorList>
            <person name="Lee P.C."/>
        </authorList>
    </citation>
    <scope>NUCLEOTIDE SEQUENCE [LARGE SCALE GENOMIC DNA]</scope>
    <source>
        <strain evidence="1 2">AJ004</strain>
    </source>
</reference>
<protein>
    <recommendedName>
        <fullName evidence="3">Glycosyltransferase</fullName>
    </recommendedName>
</protein>
<keyword evidence="2" id="KW-1185">Reference proteome</keyword>
<organism evidence="1 2">
    <name type="scientific">Flavobacterium kingsejongi</name>
    <dbReference type="NCBI Taxonomy" id="1678728"/>
    <lineage>
        <taxon>Bacteria</taxon>
        <taxon>Pseudomonadati</taxon>
        <taxon>Bacteroidota</taxon>
        <taxon>Flavobacteriia</taxon>
        <taxon>Flavobacteriales</taxon>
        <taxon>Flavobacteriaceae</taxon>
        <taxon>Flavobacterium</taxon>
    </lineage>
</organism>
<dbReference type="RefSeq" id="WP_108737478.1">
    <property type="nucleotide sequence ID" value="NZ_CP020919.1"/>
</dbReference>
<evidence type="ECO:0000313" key="2">
    <source>
        <dbReference type="Proteomes" id="UP000244677"/>
    </source>
</evidence>
<evidence type="ECO:0000313" key="1">
    <source>
        <dbReference type="EMBL" id="AWG25934.1"/>
    </source>
</evidence>
<dbReference type="EMBL" id="CP020919">
    <property type="protein sequence ID" value="AWG25934.1"/>
    <property type="molecule type" value="Genomic_DNA"/>
</dbReference>
<dbReference type="AlphaFoldDB" id="A0A2S1LQB7"/>
<proteinExistence type="predicted"/>
<name>A0A2S1LQB7_9FLAO</name>
<dbReference type="OrthoDB" id="745987at2"/>
<dbReference type="KEGG" id="fki:FK004_12230"/>
<accession>A0A2S1LQB7</accession>
<dbReference type="Proteomes" id="UP000244677">
    <property type="component" value="Chromosome"/>
</dbReference>